<dbReference type="AlphaFoldDB" id="A0A1X7U5W8"/>
<reference evidence="2" key="1">
    <citation type="submission" date="2017-05" db="UniProtKB">
        <authorList>
            <consortium name="EnsemblMetazoa"/>
        </authorList>
    </citation>
    <scope>IDENTIFICATION</scope>
</reference>
<protein>
    <submittedName>
        <fullName evidence="2">Uncharacterized protein</fullName>
    </submittedName>
</protein>
<dbReference type="EnsemblMetazoa" id="Aqu2.1.23053_001">
    <property type="protein sequence ID" value="Aqu2.1.23053_001"/>
    <property type="gene ID" value="Aqu2.1.23053"/>
</dbReference>
<feature type="region of interest" description="Disordered" evidence="1">
    <location>
        <begin position="134"/>
        <end position="153"/>
    </location>
</feature>
<organism evidence="2">
    <name type="scientific">Amphimedon queenslandica</name>
    <name type="common">Sponge</name>
    <dbReference type="NCBI Taxonomy" id="400682"/>
    <lineage>
        <taxon>Eukaryota</taxon>
        <taxon>Metazoa</taxon>
        <taxon>Porifera</taxon>
        <taxon>Demospongiae</taxon>
        <taxon>Heteroscleromorpha</taxon>
        <taxon>Haplosclerida</taxon>
        <taxon>Niphatidae</taxon>
        <taxon>Amphimedon</taxon>
    </lineage>
</organism>
<evidence type="ECO:0000313" key="2">
    <source>
        <dbReference type="EnsemblMetazoa" id="Aqu2.1.23053_001"/>
    </source>
</evidence>
<name>A0A1X7U5W8_AMPQE</name>
<proteinExistence type="predicted"/>
<accession>A0A1X7U5W8</accession>
<sequence>MMLRSVLKETTCKDKMGRVTRGKAGEELQPGILCKVKEGRKLYDERILAIGIERNLLAVDAEFKKEGEEDKSDFLETDTRTEIEEIERKLTTEVEEAETEIEVVGVKAHGKKMDKKTDAKRKLDKKGSVIVDCDQNDSDETNIDKNINDSFFD</sequence>
<evidence type="ECO:0000256" key="1">
    <source>
        <dbReference type="SAM" id="MobiDB-lite"/>
    </source>
</evidence>
<dbReference type="InParanoid" id="A0A1X7U5W8"/>